<evidence type="ECO:0000313" key="5">
    <source>
        <dbReference type="Proteomes" id="UP000008366"/>
    </source>
</evidence>
<dbReference type="eggNOG" id="COG2367">
    <property type="taxonomic scope" value="Bacteria"/>
</dbReference>
<feature type="region of interest" description="Disordered" evidence="1">
    <location>
        <begin position="19"/>
        <end position="55"/>
    </location>
</feature>
<dbReference type="GO" id="GO:0046677">
    <property type="term" value="P:response to antibiotic"/>
    <property type="evidence" value="ECO:0007669"/>
    <property type="project" value="InterPro"/>
</dbReference>
<dbReference type="InterPro" id="IPR000871">
    <property type="entry name" value="Beta-lactam_class-A"/>
</dbReference>
<evidence type="ECO:0000313" key="4">
    <source>
        <dbReference type="EMBL" id="GAB98370.1"/>
    </source>
</evidence>
<accession>K6WGG5</accession>
<dbReference type="Pfam" id="PF18042">
    <property type="entry name" value="ORF_12_N"/>
    <property type="match status" value="1"/>
</dbReference>
<comment type="caution">
    <text evidence="4">The sequence shown here is derived from an EMBL/GenBank/DDBJ whole genome shotgun (WGS) entry which is preliminary data.</text>
</comment>
<dbReference type="Gene3D" id="3.40.710.10">
    <property type="entry name" value="DD-peptidase/beta-lactamase superfamily"/>
    <property type="match status" value="1"/>
</dbReference>
<feature type="domain" description="ORF 12 gene product N-terminal" evidence="3">
    <location>
        <begin position="51"/>
        <end position="140"/>
    </location>
</feature>
<name>K6WGG5_9MICO</name>
<evidence type="ECO:0000259" key="3">
    <source>
        <dbReference type="Pfam" id="PF18042"/>
    </source>
</evidence>
<sequence length="461" mass="48476">MGAATAAALVLSGCSSPYDGAASTDGRSPGAPGTAAPSRPAVTPTATAHPPNDAVGRQMSWMLGQMNTDPVSSDVSSRFTEQFQAEVPPAQWLVMLGQLRAQAPWVLESVTSDGKAGSASVVAQGRRYSLTMTVDDAGRIDGALLKEGAQGETATTWPQVEQRAQLAAPQVSILAATVGDDGSLEVVHRSGEQGVRPIASMFKLYVLAAVAEQVRDGALSWDQQLRLTAQDKTLPSGTLQERPDGTAVTVREAADLMIRISDNTATDLLMRAVGEDTVRAAAARAGATHPEGITPFLTPRQMFWLGYGDAPQALDARAKWAAADAQTRAQLLEQVPMPGPGPENIDMTSTPWRSGVGWFATPQEVVQAHLYLDTLAGDAALAPLREILTKNGGIAVPDWSEQAFKGGSDSGVIALSFLAPPPQGTQRRQALVMIGTGERPVDEETFVAATADAARLLSEHR</sequence>
<dbReference type="InterPro" id="IPR012338">
    <property type="entry name" value="Beta-lactam/transpept-like"/>
</dbReference>
<dbReference type="EMBL" id="BAHD01000139">
    <property type="protein sequence ID" value="GAB98370.1"/>
    <property type="molecule type" value="Genomic_DNA"/>
</dbReference>
<proteinExistence type="predicted"/>
<evidence type="ECO:0000256" key="1">
    <source>
        <dbReference type="SAM" id="MobiDB-lite"/>
    </source>
</evidence>
<organism evidence="4 5">
    <name type="scientific">Kineosphaera limosa NBRC 100340</name>
    <dbReference type="NCBI Taxonomy" id="1184609"/>
    <lineage>
        <taxon>Bacteria</taxon>
        <taxon>Bacillati</taxon>
        <taxon>Actinomycetota</taxon>
        <taxon>Actinomycetes</taxon>
        <taxon>Micrococcales</taxon>
        <taxon>Dermatophilaceae</taxon>
        <taxon>Kineosphaera</taxon>
    </lineage>
</organism>
<protein>
    <submittedName>
        <fullName evidence="4">Uncharacterized protein</fullName>
    </submittedName>
</protein>
<dbReference type="Pfam" id="PF13354">
    <property type="entry name" value="Beta-lactamase2"/>
    <property type="match status" value="1"/>
</dbReference>
<reference evidence="4 5" key="1">
    <citation type="submission" date="2012-08" db="EMBL/GenBank/DDBJ databases">
        <title>Whole genome shotgun sequence of Kineosphaera limosa NBRC 100340.</title>
        <authorList>
            <person name="Yoshida I."/>
            <person name="Isaki S."/>
            <person name="Hosoyama A."/>
            <person name="Tsuchikane K."/>
            <person name="Katsumata H."/>
            <person name="Ando Y."/>
            <person name="Ohji S."/>
            <person name="Hamada M."/>
            <person name="Tamura T."/>
            <person name="Yamazoe A."/>
            <person name="Yamazaki S."/>
            <person name="Fujita N."/>
        </authorList>
    </citation>
    <scope>NUCLEOTIDE SEQUENCE [LARGE SCALE GENOMIC DNA]</scope>
    <source>
        <strain evidence="4 5">NBRC 100340</strain>
    </source>
</reference>
<feature type="compositionally biased region" description="Low complexity" evidence="1">
    <location>
        <begin position="40"/>
        <end position="51"/>
    </location>
</feature>
<dbReference type="GO" id="GO:0030655">
    <property type="term" value="P:beta-lactam antibiotic catabolic process"/>
    <property type="evidence" value="ECO:0007669"/>
    <property type="project" value="InterPro"/>
</dbReference>
<dbReference type="InterPro" id="IPR045155">
    <property type="entry name" value="Beta-lactam_cat"/>
</dbReference>
<feature type="domain" description="Beta-lactamase class A catalytic" evidence="2">
    <location>
        <begin position="192"/>
        <end position="289"/>
    </location>
</feature>
<dbReference type="AlphaFoldDB" id="K6WGG5"/>
<dbReference type="PANTHER" id="PTHR35333:SF5">
    <property type="entry name" value="CONSERVED LIPOPROTEIN LPQF-RELATED"/>
    <property type="match status" value="1"/>
</dbReference>
<dbReference type="SUPFAM" id="SSF56601">
    <property type="entry name" value="beta-lactamase/transpeptidase-like"/>
    <property type="match status" value="1"/>
</dbReference>
<dbReference type="GO" id="GO:0008800">
    <property type="term" value="F:beta-lactamase activity"/>
    <property type="evidence" value="ECO:0007669"/>
    <property type="project" value="InterPro"/>
</dbReference>
<keyword evidence="5" id="KW-1185">Reference proteome</keyword>
<evidence type="ECO:0000259" key="2">
    <source>
        <dbReference type="Pfam" id="PF13354"/>
    </source>
</evidence>
<dbReference type="Gene3D" id="3.10.450.280">
    <property type="match status" value="1"/>
</dbReference>
<gene>
    <name evidence="4" type="ORF">KILIM_139_00030</name>
</gene>
<dbReference type="STRING" id="1184609.KILIM_139_00030"/>
<dbReference type="InterPro" id="IPR040846">
    <property type="entry name" value="ORF_12_N"/>
</dbReference>
<dbReference type="PANTHER" id="PTHR35333">
    <property type="entry name" value="BETA-LACTAMASE"/>
    <property type="match status" value="1"/>
</dbReference>
<dbReference type="Proteomes" id="UP000008366">
    <property type="component" value="Unassembled WGS sequence"/>
</dbReference>